<dbReference type="InterPro" id="IPR050103">
    <property type="entry name" value="Class-III_PLP-dep_AT"/>
</dbReference>
<proteinExistence type="inferred from homology"/>
<evidence type="ECO:0000256" key="3">
    <source>
        <dbReference type="ARBA" id="ARBA00022679"/>
    </source>
</evidence>
<dbReference type="GO" id="GO:0008483">
    <property type="term" value="F:transaminase activity"/>
    <property type="evidence" value="ECO:0007669"/>
    <property type="project" value="UniProtKB-KW"/>
</dbReference>
<evidence type="ECO:0000313" key="7">
    <source>
        <dbReference type="Proteomes" id="UP001205311"/>
    </source>
</evidence>
<evidence type="ECO:0000256" key="4">
    <source>
        <dbReference type="ARBA" id="ARBA00022898"/>
    </source>
</evidence>
<keyword evidence="2 6" id="KW-0032">Aminotransferase</keyword>
<dbReference type="Pfam" id="PF00202">
    <property type="entry name" value="Aminotran_3"/>
    <property type="match status" value="1"/>
</dbReference>
<reference evidence="6 7" key="1">
    <citation type="submission" date="2022-06" db="EMBL/GenBank/DDBJ databases">
        <title>Genomic Encyclopedia of Archaeal and Bacterial Type Strains, Phase II (KMG-II): from individual species to whole genera.</title>
        <authorList>
            <person name="Goeker M."/>
        </authorList>
    </citation>
    <scope>NUCLEOTIDE SEQUENCE [LARGE SCALE GENOMIC DNA]</scope>
    <source>
        <strain evidence="6 7">DSM 40477</strain>
    </source>
</reference>
<dbReference type="InterPro" id="IPR015421">
    <property type="entry name" value="PyrdxlP-dep_Trfase_major"/>
</dbReference>
<evidence type="ECO:0000313" key="6">
    <source>
        <dbReference type="EMBL" id="MCP2256385.1"/>
    </source>
</evidence>
<dbReference type="Gene3D" id="3.40.640.10">
    <property type="entry name" value="Type I PLP-dependent aspartate aminotransferase-like (Major domain)"/>
    <property type="match status" value="2"/>
</dbReference>
<accession>A0ABT1HLJ8</accession>
<protein>
    <submittedName>
        <fullName evidence="6">4-aminobutyrate aminotransferase</fullName>
    </submittedName>
</protein>
<dbReference type="PANTHER" id="PTHR11986:SF79">
    <property type="entry name" value="ACETYLORNITHINE AMINOTRANSFERASE, MITOCHONDRIAL"/>
    <property type="match status" value="1"/>
</dbReference>
<organism evidence="6 7">
    <name type="scientific">Streptoalloteichus tenebrarius (strain ATCC 17920 / DSM 40477 / JCM 4838 / CBS 697.72 / NBRC 16177 / NCIMB 11028 / NRRL B-12390 / A12253. 1 / ISP 5477)</name>
    <name type="common">Streptomyces tenebrarius</name>
    <dbReference type="NCBI Taxonomy" id="1933"/>
    <lineage>
        <taxon>Bacteria</taxon>
        <taxon>Bacillati</taxon>
        <taxon>Actinomycetota</taxon>
        <taxon>Actinomycetes</taxon>
        <taxon>Pseudonocardiales</taxon>
        <taxon>Pseudonocardiaceae</taxon>
        <taxon>Streptoalloteichus</taxon>
    </lineage>
</organism>
<comment type="similarity">
    <text evidence="5">Belongs to the class-III pyridoxal-phosphate-dependent aminotransferase family.</text>
</comment>
<evidence type="ECO:0000256" key="2">
    <source>
        <dbReference type="ARBA" id="ARBA00022576"/>
    </source>
</evidence>
<keyword evidence="7" id="KW-1185">Reference proteome</keyword>
<dbReference type="Proteomes" id="UP001205311">
    <property type="component" value="Unassembled WGS sequence"/>
</dbReference>
<dbReference type="SUPFAM" id="SSF53383">
    <property type="entry name" value="PLP-dependent transferases"/>
    <property type="match status" value="1"/>
</dbReference>
<dbReference type="InterPro" id="IPR005814">
    <property type="entry name" value="Aminotrans_3"/>
</dbReference>
<sequence>MSASSPAPVLADSALNQWLASMGLAVEYVRAEGNTLYYRDENGREVPVLDLACGFGSLLFGHNNDEIVEHAKSVLDARVPFHAQLSVLPHVNAVASEINRIIRRETGTDQYYSAIFANTGAEANEICMKHAELERRGRVSELRAEIDEHVAAVRAAAGGGRLSVAEGPHVPTGAHQDVASLLTAVEQENAERLANARPVFLALENAFHGKLVGSIQLTQNAQWRTPFTALAATVRFVPADQPDDLAKIIEEERRTLLDVVVDGDVVRVVARDLPTIAGFFVEPVRGGAGMKPVTPEFAREIQNACAAIGCPVIVDEVQSGFGRTGTFLGSSHMGLRGDYYTFAKIIAGGVTKNSVALVRQDRFRPEFEVIHSSTFAKDGFSGAIALKVLEMLEADGGRAYRMVRERGERLAGALNAVRADFPDVIKEVWGIGLMLSVEVADQSDAASERIREAAQSGTFGYLLSAFLLREHHIRALPAGPGTRFLRVSPSIYITDDEIARTEAALRSLCSALRDQDDQRLLPS</sequence>
<comment type="caution">
    <text evidence="6">The sequence shown here is derived from an EMBL/GenBank/DDBJ whole genome shotgun (WGS) entry which is preliminary data.</text>
</comment>
<evidence type="ECO:0000256" key="5">
    <source>
        <dbReference type="RuleBase" id="RU003560"/>
    </source>
</evidence>
<dbReference type="PIRSF" id="PIRSF000521">
    <property type="entry name" value="Transaminase_4ab_Lys_Orn"/>
    <property type="match status" value="1"/>
</dbReference>
<dbReference type="InterPro" id="IPR015424">
    <property type="entry name" value="PyrdxlP-dep_Trfase"/>
</dbReference>
<keyword evidence="4 5" id="KW-0663">Pyridoxal phosphate</keyword>
<name>A0ABT1HLJ8_STRSD</name>
<comment type="cofactor">
    <cofactor evidence="1">
        <name>pyridoxal 5'-phosphate</name>
        <dbReference type="ChEBI" id="CHEBI:597326"/>
    </cofactor>
</comment>
<gene>
    <name evidence="6" type="ORF">LX15_000068</name>
</gene>
<dbReference type="InterPro" id="IPR015422">
    <property type="entry name" value="PyrdxlP-dep_Trfase_small"/>
</dbReference>
<evidence type="ECO:0000256" key="1">
    <source>
        <dbReference type="ARBA" id="ARBA00001933"/>
    </source>
</evidence>
<dbReference type="RefSeq" id="WP_253667388.1">
    <property type="nucleotide sequence ID" value="NZ_JAMTCP010000001.1"/>
</dbReference>
<keyword evidence="3" id="KW-0808">Transferase</keyword>
<dbReference type="EMBL" id="JAMTCP010000001">
    <property type="protein sequence ID" value="MCP2256385.1"/>
    <property type="molecule type" value="Genomic_DNA"/>
</dbReference>
<dbReference type="Gene3D" id="3.90.1150.10">
    <property type="entry name" value="Aspartate Aminotransferase, domain 1"/>
    <property type="match status" value="2"/>
</dbReference>
<dbReference type="PANTHER" id="PTHR11986">
    <property type="entry name" value="AMINOTRANSFERASE CLASS III"/>
    <property type="match status" value="1"/>
</dbReference>